<evidence type="ECO:0000313" key="3">
    <source>
        <dbReference type="Proteomes" id="UP000032545"/>
    </source>
</evidence>
<dbReference type="RefSeq" id="WP_044886722.1">
    <property type="nucleotide sequence ID" value="NZ_JYFN01000036.1"/>
</dbReference>
<dbReference type="Pfam" id="PF11236">
    <property type="entry name" value="DUF3037"/>
    <property type="match status" value="1"/>
</dbReference>
<proteinExistence type="predicted"/>
<dbReference type="InterPro" id="IPR021398">
    <property type="entry name" value="DUF3037"/>
</dbReference>
<evidence type="ECO:0000256" key="1">
    <source>
        <dbReference type="SAM" id="MobiDB-lite"/>
    </source>
</evidence>
<feature type="compositionally biased region" description="Acidic residues" evidence="1">
    <location>
        <begin position="136"/>
        <end position="147"/>
    </location>
</feature>
<gene>
    <name evidence="2" type="ORF">FF36_04163</name>
</gene>
<feature type="region of interest" description="Disordered" evidence="1">
    <location>
        <begin position="125"/>
        <end position="147"/>
    </location>
</feature>
<reference evidence="2 3" key="2">
    <citation type="journal article" date="2016" name="Genome Announc.">
        <title>Permanent Draft Genome Sequences for Two Variants of Frankia sp. Strain CpI1, the First Frankia Strain Isolated from Root Nodules of Comptonia peregrina.</title>
        <authorList>
            <person name="Oshone R."/>
            <person name="Hurst S.G.IV."/>
            <person name="Abebe-Akele F."/>
            <person name="Simpson S."/>
            <person name="Morris K."/>
            <person name="Thomas W.K."/>
            <person name="Tisa L.S."/>
        </authorList>
    </citation>
    <scope>NUCLEOTIDE SEQUENCE [LARGE SCALE GENOMIC DNA]</scope>
    <source>
        <strain evidence="3">CpI1-S</strain>
    </source>
</reference>
<evidence type="ECO:0008006" key="4">
    <source>
        <dbReference type="Google" id="ProtNLM"/>
    </source>
</evidence>
<accession>A0A0D8BDK3</accession>
<dbReference type="AlphaFoldDB" id="A0A0D8BDK3"/>
<protein>
    <recommendedName>
        <fullName evidence="4">DUF3037 domain-containing protein</fullName>
    </recommendedName>
</protein>
<name>A0A0D8BDK3_9ACTN</name>
<sequence>MRELFEYAMIRIVPRVERGEFVNVGVMLYCQRSRYLDLRCRLDEGRLGVLDPYLDPAVVVAHLAAFRAVCCGGEQAGPAGRLTAGERFRWLTAPRSTVVQTSPVHTGLTGDPAAELDRLVALLVDPPGPPVPSLDLDLDPDPDPATP</sequence>
<comment type="caution">
    <text evidence="2">The sequence shown here is derived from an EMBL/GenBank/DDBJ whole genome shotgun (WGS) entry which is preliminary data.</text>
</comment>
<evidence type="ECO:0000313" key="2">
    <source>
        <dbReference type="EMBL" id="KJE21477.1"/>
    </source>
</evidence>
<reference evidence="3" key="1">
    <citation type="submission" date="2015-02" db="EMBL/GenBank/DDBJ databases">
        <title>Draft Genome of Frankia sp. CpI1-S.</title>
        <authorList>
            <person name="Oshone R.T."/>
            <person name="Ngom M."/>
            <person name="Ghodhbane-Gtari F."/>
            <person name="Gtari M."/>
            <person name="Morris K."/>
            <person name="Thomas K."/>
            <person name="Sen A."/>
            <person name="Tisa L.S."/>
        </authorList>
    </citation>
    <scope>NUCLEOTIDE SEQUENCE [LARGE SCALE GENOMIC DNA]</scope>
    <source>
        <strain evidence="3">CpI1-S</strain>
    </source>
</reference>
<keyword evidence="3" id="KW-1185">Reference proteome</keyword>
<organism evidence="2 3">
    <name type="scientific">Frankia torreyi</name>
    <dbReference type="NCBI Taxonomy" id="1856"/>
    <lineage>
        <taxon>Bacteria</taxon>
        <taxon>Bacillati</taxon>
        <taxon>Actinomycetota</taxon>
        <taxon>Actinomycetes</taxon>
        <taxon>Frankiales</taxon>
        <taxon>Frankiaceae</taxon>
        <taxon>Frankia</taxon>
    </lineage>
</organism>
<dbReference type="OrthoDB" id="9803207at2"/>
<dbReference type="PATRIC" id="fig|1502723.3.peg.3877"/>
<dbReference type="Proteomes" id="UP000032545">
    <property type="component" value="Unassembled WGS sequence"/>
</dbReference>
<dbReference type="EMBL" id="JYFN01000036">
    <property type="protein sequence ID" value="KJE21477.1"/>
    <property type="molecule type" value="Genomic_DNA"/>
</dbReference>